<dbReference type="OrthoDB" id="5569309at2759"/>
<name>A0A165DNJ3_9BASI</name>
<dbReference type="PANTHER" id="PTHR41807">
    <property type="entry name" value="GLUTATHIONE TRANSFERASE 3"/>
    <property type="match status" value="1"/>
</dbReference>
<feature type="transmembrane region" description="Helical" evidence="1">
    <location>
        <begin position="227"/>
        <end position="248"/>
    </location>
</feature>
<sequence length="302" mass="32153">MSTATFTGPNLSNKRKEELVSIAYALGLPNVDGALRDGLIKSIKTYLTDNKDTLSTDPRFSGLYPSTRTRRVVARLTVEGEEEEEESEAPTTLNGRTVEAAIERAEAKEAAEAVAESGEIVVATSSQTVVLAPPPPSILASFDWKTTPFEWLESVRELLSDEELIAGVTLVVEMLWLLSAVLPIHYHPLTVPKFPRTAPPAGAPPAPRSTTIAFPVPHPTLATFSALFTWALPSLIIPHIAGTLISVARPRKQLDPITVSIGPIGGVPVNARIAGALVSLLFAFASAIYEAPSSSSTATIVV</sequence>
<proteinExistence type="predicted"/>
<reference evidence="2 3" key="1">
    <citation type="journal article" date="2016" name="Mol. Biol. Evol.">
        <title>Comparative Genomics of Early-Diverging Mushroom-Forming Fungi Provides Insights into the Origins of Lignocellulose Decay Capabilities.</title>
        <authorList>
            <person name="Nagy L.G."/>
            <person name="Riley R."/>
            <person name="Tritt A."/>
            <person name="Adam C."/>
            <person name="Daum C."/>
            <person name="Floudas D."/>
            <person name="Sun H."/>
            <person name="Yadav J.S."/>
            <person name="Pangilinan J."/>
            <person name="Larsson K.H."/>
            <person name="Matsuura K."/>
            <person name="Barry K."/>
            <person name="Labutti K."/>
            <person name="Kuo R."/>
            <person name="Ohm R.A."/>
            <person name="Bhattacharya S.S."/>
            <person name="Shirouzu T."/>
            <person name="Yoshinaga Y."/>
            <person name="Martin F.M."/>
            <person name="Grigoriev I.V."/>
            <person name="Hibbett D.S."/>
        </authorList>
    </citation>
    <scope>NUCLEOTIDE SEQUENCE [LARGE SCALE GENOMIC DNA]</scope>
    <source>
        <strain evidence="2 3">HHB12733</strain>
    </source>
</reference>
<evidence type="ECO:0000256" key="1">
    <source>
        <dbReference type="SAM" id="Phobius"/>
    </source>
</evidence>
<keyword evidence="1" id="KW-0812">Transmembrane</keyword>
<dbReference type="Proteomes" id="UP000076842">
    <property type="component" value="Unassembled WGS sequence"/>
</dbReference>
<dbReference type="AlphaFoldDB" id="A0A165DNJ3"/>
<dbReference type="InParanoid" id="A0A165DNJ3"/>
<evidence type="ECO:0000313" key="3">
    <source>
        <dbReference type="Proteomes" id="UP000076842"/>
    </source>
</evidence>
<dbReference type="GO" id="GO:0016020">
    <property type="term" value="C:membrane"/>
    <property type="evidence" value="ECO:0007669"/>
    <property type="project" value="TreeGrafter"/>
</dbReference>
<dbReference type="STRING" id="1353952.A0A165DNJ3"/>
<accession>A0A165DNJ3</accession>
<organism evidence="2 3">
    <name type="scientific">Calocera cornea HHB12733</name>
    <dbReference type="NCBI Taxonomy" id="1353952"/>
    <lineage>
        <taxon>Eukaryota</taxon>
        <taxon>Fungi</taxon>
        <taxon>Dikarya</taxon>
        <taxon>Basidiomycota</taxon>
        <taxon>Agaricomycotina</taxon>
        <taxon>Dacrymycetes</taxon>
        <taxon>Dacrymycetales</taxon>
        <taxon>Dacrymycetaceae</taxon>
        <taxon>Calocera</taxon>
    </lineage>
</organism>
<feature type="transmembrane region" description="Helical" evidence="1">
    <location>
        <begin position="269"/>
        <end position="289"/>
    </location>
</feature>
<protein>
    <submittedName>
        <fullName evidence="2">Uncharacterized protein</fullName>
    </submittedName>
</protein>
<feature type="transmembrane region" description="Helical" evidence="1">
    <location>
        <begin position="164"/>
        <end position="186"/>
    </location>
</feature>
<keyword evidence="1" id="KW-1133">Transmembrane helix</keyword>
<gene>
    <name evidence="2" type="ORF">CALCODRAFT_557670</name>
</gene>
<dbReference type="InterPro" id="IPR038872">
    <property type="entry name" value="Put_GTT3"/>
</dbReference>
<dbReference type="PANTHER" id="PTHR41807:SF1">
    <property type="entry name" value="GLUTATHIONE TRANSFERASE 3"/>
    <property type="match status" value="1"/>
</dbReference>
<keyword evidence="1" id="KW-0472">Membrane</keyword>
<dbReference type="EMBL" id="KV424044">
    <property type="protein sequence ID" value="KZT53184.1"/>
    <property type="molecule type" value="Genomic_DNA"/>
</dbReference>
<keyword evidence="3" id="KW-1185">Reference proteome</keyword>
<evidence type="ECO:0000313" key="2">
    <source>
        <dbReference type="EMBL" id="KZT53184.1"/>
    </source>
</evidence>